<organism evidence="1 2">
    <name type="scientific">Chryseosolibacter histidini</name>
    <dbReference type="NCBI Taxonomy" id="2782349"/>
    <lineage>
        <taxon>Bacteria</taxon>
        <taxon>Pseudomonadati</taxon>
        <taxon>Bacteroidota</taxon>
        <taxon>Cytophagia</taxon>
        <taxon>Cytophagales</taxon>
        <taxon>Chryseotaleaceae</taxon>
        <taxon>Chryseosolibacter</taxon>
    </lineage>
</organism>
<comment type="caution">
    <text evidence="1">The sequence shown here is derived from an EMBL/GenBank/DDBJ whole genome shotgun (WGS) entry which is preliminary data.</text>
</comment>
<dbReference type="Proteomes" id="UP001319200">
    <property type="component" value="Unassembled WGS sequence"/>
</dbReference>
<name>A0AAP2DV65_9BACT</name>
<dbReference type="RefSeq" id="WP_254169992.1">
    <property type="nucleotide sequence ID" value="NZ_JAHESF010000065.1"/>
</dbReference>
<dbReference type="AlphaFoldDB" id="A0AAP2DV65"/>
<accession>A0AAP2DV65</accession>
<evidence type="ECO:0000313" key="2">
    <source>
        <dbReference type="Proteomes" id="UP001319200"/>
    </source>
</evidence>
<keyword evidence="2" id="KW-1185">Reference proteome</keyword>
<dbReference type="EMBL" id="JAHESF010000065">
    <property type="protein sequence ID" value="MBT1701309.1"/>
    <property type="molecule type" value="Genomic_DNA"/>
</dbReference>
<reference evidence="1 2" key="1">
    <citation type="submission" date="2021-05" db="EMBL/GenBank/DDBJ databases">
        <title>A Polyphasic approach of four new species of the genus Ohtaekwangia: Ohtaekwangia histidinii sp. nov., Ohtaekwangia cretensis sp. nov., Ohtaekwangia indiensis sp. nov., Ohtaekwangia reichenbachii sp. nov. from diverse environment.</title>
        <authorList>
            <person name="Octaviana S."/>
        </authorList>
    </citation>
    <scope>NUCLEOTIDE SEQUENCE [LARGE SCALE GENOMIC DNA]</scope>
    <source>
        <strain evidence="1 2">PWU4</strain>
    </source>
</reference>
<sequence>MLLKLLLSVFSESMQARFMKRRGIILGTRRKNGREVYTYMFHRLFAEVVYKNDDPDASAEHVRLIVGLKRLQYYLEREAKQYYEHH</sequence>
<gene>
    <name evidence="1" type="ORF">KK083_30735</name>
</gene>
<evidence type="ECO:0000313" key="1">
    <source>
        <dbReference type="EMBL" id="MBT1701309.1"/>
    </source>
</evidence>
<protein>
    <submittedName>
        <fullName evidence="1">Uncharacterized protein</fullName>
    </submittedName>
</protein>
<proteinExistence type="predicted"/>